<keyword evidence="2" id="KW-1185">Reference proteome</keyword>
<accession>A0A7C8MNB7</accession>
<comment type="caution">
    <text evidence="1">The sequence shown here is derived from an EMBL/GenBank/DDBJ whole genome shotgun (WGS) entry which is preliminary data.</text>
</comment>
<reference evidence="1 2" key="1">
    <citation type="submission" date="2020-01" db="EMBL/GenBank/DDBJ databases">
        <authorList>
            <consortium name="DOE Joint Genome Institute"/>
            <person name="Haridas S."/>
            <person name="Albert R."/>
            <person name="Binder M."/>
            <person name="Bloem J."/>
            <person name="Labutti K."/>
            <person name="Salamov A."/>
            <person name="Andreopoulos B."/>
            <person name="Baker S.E."/>
            <person name="Barry K."/>
            <person name="Bills G."/>
            <person name="Bluhm B.H."/>
            <person name="Cannon C."/>
            <person name="Castanera R."/>
            <person name="Culley D.E."/>
            <person name="Daum C."/>
            <person name="Ezra D."/>
            <person name="Gonzalez J.B."/>
            <person name="Henrissat B."/>
            <person name="Kuo A."/>
            <person name="Liang C."/>
            <person name="Lipzen A."/>
            <person name="Lutzoni F."/>
            <person name="Magnuson J."/>
            <person name="Mondo S."/>
            <person name="Nolan M."/>
            <person name="Ohm R."/>
            <person name="Pangilinan J."/>
            <person name="Park H.-J.H."/>
            <person name="Ramirez L."/>
            <person name="Alfaro M."/>
            <person name="Sun H."/>
            <person name="Tritt A."/>
            <person name="Yoshinaga Y."/>
            <person name="Zwiers L.-H.L."/>
            <person name="Turgeon B.G."/>
            <person name="Goodwin S.B."/>
            <person name="Spatafora J.W."/>
            <person name="Crous P.W."/>
            <person name="Grigoriev I.V."/>
        </authorList>
    </citation>
    <scope>NUCLEOTIDE SEQUENCE [LARGE SCALE GENOMIC DNA]</scope>
    <source>
        <strain evidence="1 2">CBS 611.86</strain>
    </source>
</reference>
<protein>
    <submittedName>
        <fullName evidence="1">Uncharacterized protein</fullName>
    </submittedName>
</protein>
<evidence type="ECO:0000313" key="2">
    <source>
        <dbReference type="Proteomes" id="UP000481861"/>
    </source>
</evidence>
<evidence type="ECO:0000313" key="1">
    <source>
        <dbReference type="EMBL" id="KAF2871045.1"/>
    </source>
</evidence>
<proteinExistence type="predicted"/>
<organism evidence="1 2">
    <name type="scientific">Massariosphaeria phaeospora</name>
    <dbReference type="NCBI Taxonomy" id="100035"/>
    <lineage>
        <taxon>Eukaryota</taxon>
        <taxon>Fungi</taxon>
        <taxon>Dikarya</taxon>
        <taxon>Ascomycota</taxon>
        <taxon>Pezizomycotina</taxon>
        <taxon>Dothideomycetes</taxon>
        <taxon>Pleosporomycetidae</taxon>
        <taxon>Pleosporales</taxon>
        <taxon>Pleosporales incertae sedis</taxon>
        <taxon>Massariosphaeria</taxon>
    </lineage>
</organism>
<sequence length="223" mass="25501">MCIKFLVRYYCEHEDIEYAPCATARNRTTEDGKYVNIKGAIICTSATTSTPRPRNWIRNCEILHPKSGTKSTSSFELKPRIRIIESIPSPCLTHAPGVTPTCTNQHQPQPYFHTEPTTKRKPPHPPNQPAMCRRIQNTFVYCSTEARKKTGHNGTYTTFKQCDIAKAKSEPDNKLYVRHPYDNKIYCLNDFYGKHTGFNDIDAFCPACDAVEWDKMPKMPYSG</sequence>
<dbReference type="EMBL" id="JAADJZ010000012">
    <property type="protein sequence ID" value="KAF2871045.1"/>
    <property type="molecule type" value="Genomic_DNA"/>
</dbReference>
<dbReference type="AlphaFoldDB" id="A0A7C8MNB7"/>
<gene>
    <name evidence="1" type="ORF">BDV95DRAFT_594955</name>
</gene>
<name>A0A7C8MNB7_9PLEO</name>
<dbReference type="Proteomes" id="UP000481861">
    <property type="component" value="Unassembled WGS sequence"/>
</dbReference>